<evidence type="ECO:0008006" key="8">
    <source>
        <dbReference type="Google" id="ProtNLM"/>
    </source>
</evidence>
<comment type="subcellular location">
    <subcellularLocation>
        <location evidence="1">Membrane</location>
        <topology evidence="1">Multi-pass membrane protein</topology>
    </subcellularLocation>
</comment>
<name>A0A0C9TUW8_PAXIN</name>
<evidence type="ECO:0000256" key="4">
    <source>
        <dbReference type="ARBA" id="ARBA00023136"/>
    </source>
</evidence>
<dbReference type="GO" id="GO:0016020">
    <property type="term" value="C:membrane"/>
    <property type="evidence" value="ECO:0007669"/>
    <property type="project" value="UniProtKB-SubCell"/>
</dbReference>
<dbReference type="HOGENOM" id="CLU_030884_1_2_1"/>
<dbReference type="AlphaFoldDB" id="A0A0C9TUW8"/>
<feature type="transmembrane region" description="Helical" evidence="5">
    <location>
        <begin position="94"/>
        <end position="113"/>
    </location>
</feature>
<evidence type="ECO:0000256" key="5">
    <source>
        <dbReference type="SAM" id="Phobius"/>
    </source>
</evidence>
<dbReference type="PANTHER" id="PTHR23294">
    <property type="entry name" value="ET TRANSLATION PRODUCT-RELATED"/>
    <property type="match status" value="1"/>
</dbReference>
<dbReference type="Proteomes" id="UP000053647">
    <property type="component" value="Unassembled WGS sequence"/>
</dbReference>
<protein>
    <recommendedName>
        <fullName evidence="8">MFS general substrate transporter</fullName>
    </recommendedName>
</protein>
<evidence type="ECO:0000256" key="2">
    <source>
        <dbReference type="ARBA" id="ARBA00022692"/>
    </source>
</evidence>
<dbReference type="EMBL" id="KN819346">
    <property type="protein sequence ID" value="KIJ14043.1"/>
    <property type="molecule type" value="Genomic_DNA"/>
</dbReference>
<dbReference type="PANTHER" id="PTHR23294:SF59">
    <property type="entry name" value="UNC93-LIKE PROTEIN C922.05C"/>
    <property type="match status" value="1"/>
</dbReference>
<dbReference type="Gene3D" id="1.20.1250.20">
    <property type="entry name" value="MFS general substrate transporter like domains"/>
    <property type="match status" value="1"/>
</dbReference>
<evidence type="ECO:0000313" key="6">
    <source>
        <dbReference type="EMBL" id="KIJ14043.1"/>
    </source>
</evidence>
<feature type="transmembrane region" description="Helical" evidence="5">
    <location>
        <begin position="359"/>
        <end position="380"/>
    </location>
</feature>
<reference evidence="7" key="2">
    <citation type="submission" date="2015-01" db="EMBL/GenBank/DDBJ databases">
        <title>Evolutionary Origins and Diversification of the Mycorrhizal Mutualists.</title>
        <authorList>
            <consortium name="DOE Joint Genome Institute"/>
            <consortium name="Mycorrhizal Genomics Consortium"/>
            <person name="Kohler A."/>
            <person name="Kuo A."/>
            <person name="Nagy L.G."/>
            <person name="Floudas D."/>
            <person name="Copeland A."/>
            <person name="Barry K.W."/>
            <person name="Cichocki N."/>
            <person name="Veneault-Fourrey C."/>
            <person name="LaButti K."/>
            <person name="Lindquist E.A."/>
            <person name="Lipzen A."/>
            <person name="Lundell T."/>
            <person name="Morin E."/>
            <person name="Murat C."/>
            <person name="Riley R."/>
            <person name="Ohm R."/>
            <person name="Sun H."/>
            <person name="Tunlid A."/>
            <person name="Henrissat B."/>
            <person name="Grigoriev I.V."/>
            <person name="Hibbett D.S."/>
            <person name="Martin F."/>
        </authorList>
    </citation>
    <scope>NUCLEOTIDE SEQUENCE [LARGE SCALE GENOMIC DNA]</scope>
    <source>
        <strain evidence="7">ATCC 200175</strain>
    </source>
</reference>
<dbReference type="SUPFAM" id="SSF103473">
    <property type="entry name" value="MFS general substrate transporter"/>
    <property type="match status" value="1"/>
</dbReference>
<dbReference type="InterPro" id="IPR010291">
    <property type="entry name" value="Ion_channel_UNC-93"/>
</dbReference>
<dbReference type="Pfam" id="PF05978">
    <property type="entry name" value="UNC-93"/>
    <property type="match status" value="1"/>
</dbReference>
<keyword evidence="7" id="KW-1185">Reference proteome</keyword>
<feature type="transmembrane region" description="Helical" evidence="5">
    <location>
        <begin position="285"/>
        <end position="302"/>
    </location>
</feature>
<accession>A0A0C9TUW8</accession>
<feature type="transmembrane region" description="Helical" evidence="5">
    <location>
        <begin position="314"/>
        <end position="332"/>
    </location>
</feature>
<sequence>MFKSRTASPDPDAGQRFEQHKGLRAMYYHPVTQIIMLGFVCFLCPGMFNALTGLGGGGQMQATTSANSTCAVYATYAFFAFFSGTVNNKIGAKWTLFLGTFGYALYVGSYLAINIHPDAGGFVVGAGAALGVTAAFLWTAQGSMMLSYATEAQKGVFISIFWGIFNLGAVVGSAVSFGQNFHSMDNSVENGTYVGFLILSLIGVIIPLLMADPDKMIRTDGTKVVTPLQPSWKSAFYNLWVSIVSDPMVLLLFPMFFASSYFYTWQFNDYNSALFNIRARSLNNLVYWLAEIVGSIMIGVVLDNACFSRRARAFAGWSILFITVFVLNIWAYSYQKTYTRQSIPPDAQKMDIYDSAYPAHIWLMILYGLLDAMWQTTCFWLIGTMSNNADKLAIYVGFYHSIQAAGAAVVWRMDAIGFPYMVMFVFSWCLVAVGLVMGFPMIYLRVGQANVLDDKVILKMKLEPRENEKQICLHVE</sequence>
<keyword evidence="2 5" id="KW-0812">Transmembrane</keyword>
<evidence type="ECO:0000313" key="7">
    <source>
        <dbReference type="Proteomes" id="UP000053647"/>
    </source>
</evidence>
<reference evidence="6 7" key="1">
    <citation type="submission" date="2014-06" db="EMBL/GenBank/DDBJ databases">
        <authorList>
            <consortium name="DOE Joint Genome Institute"/>
            <person name="Kuo A."/>
            <person name="Kohler A."/>
            <person name="Nagy L.G."/>
            <person name="Floudas D."/>
            <person name="Copeland A."/>
            <person name="Barry K.W."/>
            <person name="Cichocki N."/>
            <person name="Veneault-Fourrey C."/>
            <person name="LaButti K."/>
            <person name="Lindquist E.A."/>
            <person name="Lipzen A."/>
            <person name="Lundell T."/>
            <person name="Morin E."/>
            <person name="Murat C."/>
            <person name="Sun H."/>
            <person name="Tunlid A."/>
            <person name="Henrissat B."/>
            <person name="Grigoriev I.V."/>
            <person name="Hibbett D.S."/>
            <person name="Martin F."/>
            <person name="Nordberg H.P."/>
            <person name="Cantor M.N."/>
            <person name="Hua S.X."/>
        </authorList>
    </citation>
    <scope>NUCLEOTIDE SEQUENCE [LARGE SCALE GENOMIC DNA]</scope>
    <source>
        <strain evidence="6 7">ATCC 200175</strain>
    </source>
</reference>
<keyword evidence="3 5" id="KW-1133">Transmembrane helix</keyword>
<feature type="transmembrane region" description="Helical" evidence="5">
    <location>
        <begin position="60"/>
        <end position="82"/>
    </location>
</feature>
<dbReference type="InterPro" id="IPR051617">
    <property type="entry name" value="UNC-93-like_regulator"/>
</dbReference>
<evidence type="ECO:0000256" key="1">
    <source>
        <dbReference type="ARBA" id="ARBA00004141"/>
    </source>
</evidence>
<feature type="transmembrane region" description="Helical" evidence="5">
    <location>
        <begin position="239"/>
        <end position="265"/>
    </location>
</feature>
<feature type="transmembrane region" description="Helical" evidence="5">
    <location>
        <begin position="392"/>
        <end position="411"/>
    </location>
</feature>
<dbReference type="InterPro" id="IPR036259">
    <property type="entry name" value="MFS_trans_sf"/>
</dbReference>
<dbReference type="OrthoDB" id="196103at2759"/>
<gene>
    <name evidence="6" type="ORF">PAXINDRAFT_100381</name>
</gene>
<keyword evidence="4 5" id="KW-0472">Membrane</keyword>
<feature type="transmembrane region" description="Helical" evidence="5">
    <location>
        <begin position="26"/>
        <end position="48"/>
    </location>
</feature>
<feature type="transmembrane region" description="Helical" evidence="5">
    <location>
        <begin position="119"/>
        <end position="139"/>
    </location>
</feature>
<feature type="transmembrane region" description="Helical" evidence="5">
    <location>
        <begin position="160"/>
        <end position="181"/>
    </location>
</feature>
<feature type="transmembrane region" description="Helical" evidence="5">
    <location>
        <begin position="193"/>
        <end position="211"/>
    </location>
</feature>
<organism evidence="6 7">
    <name type="scientific">Paxillus involutus ATCC 200175</name>
    <dbReference type="NCBI Taxonomy" id="664439"/>
    <lineage>
        <taxon>Eukaryota</taxon>
        <taxon>Fungi</taxon>
        <taxon>Dikarya</taxon>
        <taxon>Basidiomycota</taxon>
        <taxon>Agaricomycotina</taxon>
        <taxon>Agaricomycetes</taxon>
        <taxon>Agaricomycetidae</taxon>
        <taxon>Boletales</taxon>
        <taxon>Paxilineae</taxon>
        <taxon>Paxillaceae</taxon>
        <taxon>Paxillus</taxon>
    </lineage>
</organism>
<feature type="transmembrane region" description="Helical" evidence="5">
    <location>
        <begin position="417"/>
        <end position="439"/>
    </location>
</feature>
<evidence type="ECO:0000256" key="3">
    <source>
        <dbReference type="ARBA" id="ARBA00022989"/>
    </source>
</evidence>
<proteinExistence type="predicted"/>